<keyword evidence="1" id="KW-1133">Transmembrane helix</keyword>
<feature type="transmembrane region" description="Helical" evidence="1">
    <location>
        <begin position="329"/>
        <end position="354"/>
    </location>
</feature>
<proteinExistence type="predicted"/>
<name>A0ABV4QQF5_9ACTN</name>
<dbReference type="RefSeq" id="WP_371939100.1">
    <property type="nucleotide sequence ID" value="NZ_JAXCEH010000002.1"/>
</dbReference>
<evidence type="ECO:0000256" key="1">
    <source>
        <dbReference type="SAM" id="Phobius"/>
    </source>
</evidence>
<dbReference type="Gene3D" id="1.20.1250.20">
    <property type="entry name" value="MFS general substrate transporter like domains"/>
    <property type="match status" value="2"/>
</dbReference>
<gene>
    <name evidence="2" type="ORF">SM436_03815</name>
</gene>
<reference evidence="2 3" key="1">
    <citation type="submission" date="2023-11" db="EMBL/GenBank/DDBJ databases">
        <title>Actinomadura monticuli sp. nov., isolated from volcanic ash.</title>
        <authorList>
            <person name="Lee S.D."/>
            <person name="Yang H."/>
            <person name="Kim I.S."/>
        </authorList>
    </citation>
    <scope>NUCLEOTIDE SEQUENCE [LARGE SCALE GENOMIC DNA]</scope>
    <source>
        <strain evidence="2 3">DSM 45346</strain>
    </source>
</reference>
<dbReference type="SUPFAM" id="SSF103473">
    <property type="entry name" value="MFS general substrate transporter"/>
    <property type="match status" value="1"/>
</dbReference>
<feature type="transmembrane region" description="Helical" evidence="1">
    <location>
        <begin position="415"/>
        <end position="437"/>
    </location>
</feature>
<dbReference type="Proteomes" id="UP001569904">
    <property type="component" value="Unassembled WGS sequence"/>
</dbReference>
<dbReference type="InterPro" id="IPR039672">
    <property type="entry name" value="MFS_2"/>
</dbReference>
<feature type="transmembrane region" description="Helical" evidence="1">
    <location>
        <begin position="118"/>
        <end position="140"/>
    </location>
</feature>
<dbReference type="Pfam" id="PF13347">
    <property type="entry name" value="MFS_2"/>
    <property type="match status" value="1"/>
</dbReference>
<evidence type="ECO:0000313" key="2">
    <source>
        <dbReference type="EMBL" id="MFA1552815.1"/>
    </source>
</evidence>
<keyword evidence="1" id="KW-0472">Membrane</keyword>
<evidence type="ECO:0000313" key="3">
    <source>
        <dbReference type="Proteomes" id="UP001569904"/>
    </source>
</evidence>
<feature type="transmembrane region" description="Helical" evidence="1">
    <location>
        <begin position="161"/>
        <end position="181"/>
    </location>
</feature>
<feature type="transmembrane region" description="Helical" evidence="1">
    <location>
        <begin position="91"/>
        <end position="112"/>
    </location>
</feature>
<dbReference type="EMBL" id="JAXCEH010000002">
    <property type="protein sequence ID" value="MFA1552815.1"/>
    <property type="molecule type" value="Genomic_DNA"/>
</dbReference>
<keyword evidence="3" id="KW-1185">Reference proteome</keyword>
<feature type="transmembrane region" description="Helical" evidence="1">
    <location>
        <begin position="187"/>
        <end position="209"/>
    </location>
</feature>
<feature type="transmembrane region" description="Helical" evidence="1">
    <location>
        <begin position="277"/>
        <end position="294"/>
    </location>
</feature>
<organism evidence="2 3">
    <name type="scientific">Actinomadura chokoriensis</name>
    <dbReference type="NCBI Taxonomy" id="454156"/>
    <lineage>
        <taxon>Bacteria</taxon>
        <taxon>Bacillati</taxon>
        <taxon>Actinomycetota</taxon>
        <taxon>Actinomycetes</taxon>
        <taxon>Streptosporangiales</taxon>
        <taxon>Thermomonosporaceae</taxon>
        <taxon>Actinomadura</taxon>
    </lineage>
</organism>
<feature type="transmembrane region" description="Helical" evidence="1">
    <location>
        <begin position="306"/>
        <end position="323"/>
    </location>
</feature>
<sequence length="451" mass="47523">MSTAESTRLGAGARPRARDLTGYAAGSLGMGVWVTVPGLLLLYFMTHTLGVPPGVAGLTLLLPKILDAIAHPLFGTLSDRQARRDGHRRGMLRWGLLLALAWIGLFSVPSGVSGWSAALWVGAFYIAGNMLFACFQVPYLTTPSDLRIGYHERTRVFMYRMLLLTVGLLGAGVAAPALVSSGERADYARMAVLLAGVLVATGAVAVVFTRRLTDRCGFRIPDGQGHSVLGDVRIAWADRDFRTLVLSFLFTSTTTHLFLAAVPFYTEYMLDDDGLTAVFMGAFLVPAAIAGPVWKKVSRRTGKHRALLMCQGTFVVGPLALWPGDSIGVPATVAVIAVLGTAFAGLQLFAFSLLPDVVDAAESRGTARAGAYTGVWTATDATGTAIGPYVYSAALALGGFVSTTDGHDIAQSDSALLAILVGVTVVPAALMAVAVAFQSRFSLDRTHSPTG</sequence>
<protein>
    <submittedName>
        <fullName evidence="2">MFS transporter</fullName>
    </submittedName>
</protein>
<feature type="transmembrane region" description="Helical" evidence="1">
    <location>
        <begin position="51"/>
        <end position="70"/>
    </location>
</feature>
<feature type="transmembrane region" description="Helical" evidence="1">
    <location>
        <begin position="243"/>
        <end position="265"/>
    </location>
</feature>
<comment type="caution">
    <text evidence="2">The sequence shown here is derived from an EMBL/GenBank/DDBJ whole genome shotgun (WGS) entry which is preliminary data.</text>
</comment>
<accession>A0ABV4QQF5</accession>
<dbReference type="InterPro" id="IPR036259">
    <property type="entry name" value="MFS_trans_sf"/>
</dbReference>
<dbReference type="PANTHER" id="PTHR11328">
    <property type="entry name" value="MAJOR FACILITATOR SUPERFAMILY DOMAIN-CONTAINING PROTEIN"/>
    <property type="match status" value="1"/>
</dbReference>
<feature type="transmembrane region" description="Helical" evidence="1">
    <location>
        <begin position="20"/>
        <end position="45"/>
    </location>
</feature>
<dbReference type="PANTHER" id="PTHR11328:SF24">
    <property type="entry name" value="MAJOR FACILITATOR SUPERFAMILY (MFS) PROFILE DOMAIN-CONTAINING PROTEIN"/>
    <property type="match status" value="1"/>
</dbReference>
<keyword evidence="1" id="KW-0812">Transmembrane</keyword>